<organism evidence="7 8">
    <name type="scientific">Vibrio nigripulchritudo SOn1</name>
    <dbReference type="NCBI Taxonomy" id="1238450"/>
    <lineage>
        <taxon>Bacteria</taxon>
        <taxon>Pseudomonadati</taxon>
        <taxon>Pseudomonadota</taxon>
        <taxon>Gammaproteobacteria</taxon>
        <taxon>Vibrionales</taxon>
        <taxon>Vibrionaceae</taxon>
        <taxon>Vibrio</taxon>
    </lineage>
</organism>
<evidence type="ECO:0000256" key="3">
    <source>
        <dbReference type="ARBA" id="ARBA00022729"/>
    </source>
</evidence>
<comment type="caution">
    <text evidence="7">The sequence shown here is derived from an EMBL/GenBank/DDBJ whole genome shotgun (WGS) entry which is preliminary data.</text>
</comment>
<dbReference type="PANTHER" id="PTHR34823:SF1">
    <property type="entry name" value="CHITIN-BINDING TYPE-4 DOMAIN-CONTAINING PROTEIN"/>
    <property type="match status" value="1"/>
</dbReference>
<name>A0AAV2VZD9_9VIBR</name>
<dbReference type="InterPro" id="IPR041029">
    <property type="entry name" value="GbpA_2"/>
</dbReference>
<proteinExistence type="predicted"/>
<keyword evidence="3 5" id="KW-0732">Signal</keyword>
<dbReference type="Proteomes" id="UP000018211">
    <property type="component" value="Unassembled WGS sequence"/>
</dbReference>
<feature type="signal peptide" evidence="5">
    <location>
        <begin position="1"/>
        <end position="25"/>
    </location>
</feature>
<feature type="domain" description="Chitin-binding type-3" evidence="6">
    <location>
        <begin position="348"/>
        <end position="391"/>
    </location>
</feature>
<evidence type="ECO:0000313" key="8">
    <source>
        <dbReference type="Proteomes" id="UP000018211"/>
    </source>
</evidence>
<dbReference type="RefSeq" id="WP_022614024.1">
    <property type="nucleotide sequence ID" value="NZ_LK391965.1"/>
</dbReference>
<dbReference type="Gene3D" id="3.30.70.2150">
    <property type="match status" value="1"/>
</dbReference>
<dbReference type="InterPro" id="IPR003610">
    <property type="entry name" value="CBM5/12"/>
</dbReference>
<dbReference type="InterPro" id="IPR014756">
    <property type="entry name" value="Ig_E-set"/>
</dbReference>
<dbReference type="GO" id="GO:0005576">
    <property type="term" value="C:extracellular region"/>
    <property type="evidence" value="ECO:0007669"/>
    <property type="project" value="InterPro"/>
</dbReference>
<dbReference type="SMART" id="SM00495">
    <property type="entry name" value="ChtBD3"/>
    <property type="match status" value="1"/>
</dbReference>
<dbReference type="InterPro" id="IPR051024">
    <property type="entry name" value="GlcNAc_Chitin_IntDeg"/>
</dbReference>
<dbReference type="Pfam" id="PF02839">
    <property type="entry name" value="CBM_5_12"/>
    <property type="match status" value="1"/>
</dbReference>
<dbReference type="SUPFAM" id="SSF51055">
    <property type="entry name" value="Carbohydrate binding domain"/>
    <property type="match status" value="1"/>
</dbReference>
<dbReference type="GO" id="GO:0004553">
    <property type="term" value="F:hydrolase activity, hydrolyzing O-glycosyl compounds"/>
    <property type="evidence" value="ECO:0007669"/>
    <property type="project" value="InterPro"/>
</dbReference>
<dbReference type="InterPro" id="IPR036573">
    <property type="entry name" value="CBM_sf_5/12"/>
</dbReference>
<dbReference type="EMBL" id="CAOF01000194">
    <property type="protein sequence ID" value="CCO50140.1"/>
    <property type="molecule type" value="Genomic_DNA"/>
</dbReference>
<dbReference type="CDD" id="cd12215">
    <property type="entry name" value="ChiC_BD"/>
    <property type="match status" value="1"/>
</dbReference>
<accession>A0AAV2VZD9</accession>
<dbReference type="Gene3D" id="2.10.10.20">
    <property type="entry name" value="Carbohydrate-binding module superfamily 5/12"/>
    <property type="match status" value="1"/>
</dbReference>
<evidence type="ECO:0000256" key="5">
    <source>
        <dbReference type="SAM" id="SignalP"/>
    </source>
</evidence>
<evidence type="ECO:0000259" key="6">
    <source>
        <dbReference type="SMART" id="SM00495"/>
    </source>
</evidence>
<evidence type="ECO:0000256" key="1">
    <source>
        <dbReference type="ARBA" id="ARBA00022525"/>
    </source>
</evidence>
<evidence type="ECO:0000313" key="7">
    <source>
        <dbReference type="EMBL" id="CCO50140.1"/>
    </source>
</evidence>
<sequence length="391" mass="42741">MKKLALCSVALAGLSQVLLPGLANAHGWVEYPSARQNTCYLDGGFWDNAIPNQACQAAYDVSGAFPFVQRNEIAANVANYEDMAHVRAVIADGSLCSAGASSKAGLDVASPHWQKTALQLDANNEFELVFNASTPHDPSYWEVYLSNAAYTGDAPLTWSDLDRLVRNDNVVLGPDKKYRFTVKIPAGRTGDAVLYTRWQRKDPGGEGFYNCSDISFSGGGTNPDPGPVDPTPPAKNLTELGYFVTPDFGPVEVGDTVRFRTFSPTGQETNDIQLPITANNQSNWAGLIATQFNDQNKGKWFIGIWHAEMNHYMYDSSNVLANKVHATNAEPTYQLSLIKATDPTPPVTDAWSATKVYKEGDTVTHAGKTWTAQWHTRGEEPGTTGQWGVWR</sequence>
<dbReference type="GO" id="GO:0030246">
    <property type="term" value="F:carbohydrate binding"/>
    <property type="evidence" value="ECO:0007669"/>
    <property type="project" value="InterPro"/>
</dbReference>
<dbReference type="InterPro" id="IPR004302">
    <property type="entry name" value="Cellulose/chitin-bd_N"/>
</dbReference>
<feature type="chain" id="PRO_5043718889" description="Chitin-binding type-3 domain-containing protein" evidence="5">
    <location>
        <begin position="26"/>
        <end position="391"/>
    </location>
</feature>
<evidence type="ECO:0000256" key="4">
    <source>
        <dbReference type="ARBA" id="ARBA00022801"/>
    </source>
</evidence>
<gene>
    <name evidence="7" type="ORF">VIBNISOn1_970165</name>
</gene>
<keyword evidence="2" id="KW-0147">Chitin-binding</keyword>
<dbReference type="SUPFAM" id="SSF81296">
    <property type="entry name" value="E set domains"/>
    <property type="match status" value="1"/>
</dbReference>
<protein>
    <recommendedName>
        <fullName evidence="6">Chitin-binding type-3 domain-containing protein</fullName>
    </recommendedName>
</protein>
<dbReference type="Pfam" id="PF03067">
    <property type="entry name" value="LPMO_10"/>
    <property type="match status" value="1"/>
</dbReference>
<evidence type="ECO:0000256" key="2">
    <source>
        <dbReference type="ARBA" id="ARBA00022669"/>
    </source>
</evidence>
<reference evidence="7 8" key="1">
    <citation type="journal article" date="2013" name="ISME J.">
        <title>Comparative genomics of pathogenic lineages of Vibrio nigripulchritudo identifies virulence-associated traits.</title>
        <authorList>
            <person name="Goudenege D."/>
            <person name="Labreuche Y."/>
            <person name="Krin E."/>
            <person name="Ansquer D."/>
            <person name="Mangenot S."/>
            <person name="Calteau A."/>
            <person name="Medigue C."/>
            <person name="Mazel D."/>
            <person name="Polz M.F."/>
            <person name="Le Roux F."/>
        </authorList>
    </citation>
    <scope>NUCLEOTIDE SEQUENCE [LARGE SCALE GENOMIC DNA]</scope>
    <source>
        <strain evidence="7 8">SOn1</strain>
    </source>
</reference>
<dbReference type="GO" id="GO:0008061">
    <property type="term" value="F:chitin binding"/>
    <property type="evidence" value="ECO:0007669"/>
    <property type="project" value="UniProtKB-KW"/>
</dbReference>
<keyword evidence="4" id="KW-0378">Hydrolase</keyword>
<dbReference type="Pfam" id="PF18416">
    <property type="entry name" value="GbpA_2"/>
    <property type="match status" value="1"/>
</dbReference>
<dbReference type="PANTHER" id="PTHR34823">
    <property type="entry name" value="GLCNAC-BINDING PROTEIN A"/>
    <property type="match status" value="1"/>
</dbReference>
<dbReference type="AlphaFoldDB" id="A0AAV2VZD9"/>
<keyword evidence="1" id="KW-0964">Secreted</keyword>
<dbReference type="Gene3D" id="2.70.50.50">
    <property type="entry name" value="chitin-binding protein cbp21"/>
    <property type="match status" value="1"/>
</dbReference>
<dbReference type="GO" id="GO:0005975">
    <property type="term" value="P:carbohydrate metabolic process"/>
    <property type="evidence" value="ECO:0007669"/>
    <property type="project" value="InterPro"/>
</dbReference>